<feature type="domain" description="Peptidase S33 tripeptidyl aminopeptidase-like C-terminal" evidence="6">
    <location>
        <begin position="403"/>
        <end position="502"/>
    </location>
</feature>
<comment type="similarity">
    <text evidence="1">Belongs to the peptidase S33 family.</text>
</comment>
<keyword evidence="8" id="KW-1185">Reference proteome</keyword>
<dbReference type="EMBL" id="FNFB01000031">
    <property type="protein sequence ID" value="SDL86206.1"/>
    <property type="molecule type" value="Genomic_DNA"/>
</dbReference>
<keyword evidence="2 5" id="KW-0732">Signal</keyword>
<feature type="compositionally biased region" description="Basic and acidic residues" evidence="4">
    <location>
        <begin position="47"/>
        <end position="59"/>
    </location>
</feature>
<dbReference type="SUPFAM" id="SSF53474">
    <property type="entry name" value="alpha/beta-Hydrolases"/>
    <property type="match status" value="1"/>
</dbReference>
<dbReference type="InterPro" id="IPR013595">
    <property type="entry name" value="Pept_S33_TAP-like_C"/>
</dbReference>
<dbReference type="OrthoDB" id="3930934at2"/>
<dbReference type="InterPro" id="IPR051601">
    <property type="entry name" value="Serine_prot/Carboxylest_S33"/>
</dbReference>
<dbReference type="AlphaFoldDB" id="A0A1G9NHY8"/>
<sequence length="505" mass="53357">MRRVLAAALFLTVGCSSVPAQPAQPATQKTANPSDQTATIAWGPCTDIKRPDGAPPARKDATVRCGKLAVPLDYSKPDGEQLELALIKLTATGPGKRLGSLVFNFGGPGGSGVDTLDQAGKALAALRNRYDLISFDPRGVERSSGVRCGGGKEMDTFTALDTLPPDEETHRKTEEANKQFAALCQQDSGKVLPYVGTVNAARDMDLIRAAVGDDKLNYVGMSYGTQLGGVYATLFPKNVGRMVLDAPLDPTVTFEQRTLAQTRGFQQAYESFLRSCVKSGSCEVGRDLDTANANVAKLLNQLTSQPLQVDNRMLTQGLASTGVAAALYSEMTWPFLEQALGAALKGQGEGLMFLSDTYTGRSPDGSYSTQMTSFPAITCVDTAERPDIATLRRTEAAAMKISPLFGSEGSGGLCRVWPVKGSDEARHIDATGSAPIVVIGGKGDPATPYEWAPKLTAQLKTGTLVTYEGEGHGAYLSGSKCVQQLVNSYLIDGKLPQKGATCPAA</sequence>
<dbReference type="GO" id="GO:0016787">
    <property type="term" value="F:hydrolase activity"/>
    <property type="evidence" value="ECO:0007669"/>
    <property type="project" value="UniProtKB-KW"/>
</dbReference>
<dbReference type="PANTHER" id="PTHR43248:SF29">
    <property type="entry name" value="TRIPEPTIDYL AMINOPEPTIDASE"/>
    <property type="match status" value="1"/>
</dbReference>
<dbReference type="Proteomes" id="UP000198683">
    <property type="component" value="Unassembled WGS sequence"/>
</dbReference>
<dbReference type="Gene3D" id="3.40.50.1820">
    <property type="entry name" value="alpha/beta hydrolase"/>
    <property type="match status" value="1"/>
</dbReference>
<evidence type="ECO:0000313" key="8">
    <source>
        <dbReference type="Proteomes" id="UP000198683"/>
    </source>
</evidence>
<gene>
    <name evidence="7" type="ORF">SAMN05421874_13111</name>
</gene>
<feature type="region of interest" description="Disordered" evidence="4">
    <location>
        <begin position="20"/>
        <end position="59"/>
    </location>
</feature>
<dbReference type="InterPro" id="IPR029058">
    <property type="entry name" value="AB_hydrolase_fold"/>
</dbReference>
<feature type="compositionally biased region" description="Polar residues" evidence="4">
    <location>
        <begin position="29"/>
        <end position="39"/>
    </location>
</feature>
<evidence type="ECO:0000313" key="7">
    <source>
        <dbReference type="EMBL" id="SDL86206.1"/>
    </source>
</evidence>
<reference evidence="7 8" key="1">
    <citation type="submission" date="2016-10" db="EMBL/GenBank/DDBJ databases">
        <authorList>
            <person name="de Groot N.N."/>
        </authorList>
    </citation>
    <scope>NUCLEOTIDE SEQUENCE [LARGE SCALE GENOMIC DNA]</scope>
    <source>
        <strain evidence="7 8">CGMCC 4.5681</strain>
    </source>
</reference>
<name>A0A1G9NHY8_9ACTN</name>
<feature type="chain" id="PRO_5039647569" evidence="5">
    <location>
        <begin position="21"/>
        <end position="505"/>
    </location>
</feature>
<keyword evidence="3 7" id="KW-0378">Hydrolase</keyword>
<protein>
    <submittedName>
        <fullName evidence="7">Alpha/beta hydrolase fold</fullName>
    </submittedName>
</protein>
<accession>A0A1G9NHY8</accession>
<dbReference type="RefSeq" id="WP_090772620.1">
    <property type="nucleotide sequence ID" value="NZ_FNFB01000031.1"/>
</dbReference>
<dbReference type="Pfam" id="PF08386">
    <property type="entry name" value="Abhydrolase_4"/>
    <property type="match status" value="1"/>
</dbReference>
<evidence type="ECO:0000256" key="4">
    <source>
        <dbReference type="SAM" id="MobiDB-lite"/>
    </source>
</evidence>
<feature type="signal peptide" evidence="5">
    <location>
        <begin position="1"/>
        <end position="20"/>
    </location>
</feature>
<evidence type="ECO:0000259" key="6">
    <source>
        <dbReference type="Pfam" id="PF08386"/>
    </source>
</evidence>
<evidence type="ECO:0000256" key="2">
    <source>
        <dbReference type="ARBA" id="ARBA00022729"/>
    </source>
</evidence>
<organism evidence="7 8">
    <name type="scientific">Nonomuraea maritima</name>
    <dbReference type="NCBI Taxonomy" id="683260"/>
    <lineage>
        <taxon>Bacteria</taxon>
        <taxon>Bacillati</taxon>
        <taxon>Actinomycetota</taxon>
        <taxon>Actinomycetes</taxon>
        <taxon>Streptosporangiales</taxon>
        <taxon>Streptosporangiaceae</taxon>
        <taxon>Nonomuraea</taxon>
    </lineage>
</organism>
<dbReference type="STRING" id="683260.SAMN05421874_13111"/>
<dbReference type="PROSITE" id="PS51257">
    <property type="entry name" value="PROKAR_LIPOPROTEIN"/>
    <property type="match status" value="1"/>
</dbReference>
<dbReference type="PANTHER" id="PTHR43248">
    <property type="entry name" value="2-SUCCINYL-6-HYDROXY-2,4-CYCLOHEXADIENE-1-CARBOXYLATE SYNTHASE"/>
    <property type="match status" value="1"/>
</dbReference>
<evidence type="ECO:0000256" key="5">
    <source>
        <dbReference type="SAM" id="SignalP"/>
    </source>
</evidence>
<evidence type="ECO:0000256" key="3">
    <source>
        <dbReference type="ARBA" id="ARBA00022801"/>
    </source>
</evidence>
<proteinExistence type="inferred from homology"/>
<evidence type="ECO:0000256" key="1">
    <source>
        <dbReference type="ARBA" id="ARBA00010088"/>
    </source>
</evidence>